<keyword evidence="2" id="KW-1185">Reference proteome</keyword>
<evidence type="ECO:0000313" key="1">
    <source>
        <dbReference type="EMBL" id="PON33715.1"/>
    </source>
</evidence>
<evidence type="ECO:0000313" key="2">
    <source>
        <dbReference type="Proteomes" id="UP000237105"/>
    </source>
</evidence>
<protein>
    <submittedName>
        <fullName evidence="1">Uncharacterized protein</fullName>
    </submittedName>
</protein>
<name>A0A2P5AB01_PARAD</name>
<organism evidence="1 2">
    <name type="scientific">Parasponia andersonii</name>
    <name type="common">Sponia andersonii</name>
    <dbReference type="NCBI Taxonomy" id="3476"/>
    <lineage>
        <taxon>Eukaryota</taxon>
        <taxon>Viridiplantae</taxon>
        <taxon>Streptophyta</taxon>
        <taxon>Embryophyta</taxon>
        <taxon>Tracheophyta</taxon>
        <taxon>Spermatophyta</taxon>
        <taxon>Magnoliopsida</taxon>
        <taxon>eudicotyledons</taxon>
        <taxon>Gunneridae</taxon>
        <taxon>Pentapetalae</taxon>
        <taxon>rosids</taxon>
        <taxon>fabids</taxon>
        <taxon>Rosales</taxon>
        <taxon>Cannabaceae</taxon>
        <taxon>Parasponia</taxon>
    </lineage>
</organism>
<dbReference type="OrthoDB" id="10466554at2759"/>
<gene>
    <name evidence="1" type="ORF">PanWU01x14_350560</name>
</gene>
<sequence>MTILPDNMRTLPGRSKIYKRHSCRGITPSGKSSIQGKSISEVFYICIDEYCQEWEEPSPRVHFHSLITRITLQDSSWCPDSGATHHVTPDANNLANRNAYASTCWSLF</sequence>
<accession>A0A2P5AB01</accession>
<comment type="caution">
    <text evidence="1">The sequence shown here is derived from an EMBL/GenBank/DDBJ whole genome shotgun (WGS) entry which is preliminary data.</text>
</comment>
<dbReference type="Proteomes" id="UP000237105">
    <property type="component" value="Unassembled WGS sequence"/>
</dbReference>
<reference evidence="2" key="1">
    <citation type="submission" date="2016-06" db="EMBL/GenBank/DDBJ databases">
        <title>Parallel loss of symbiosis genes in relatives of nitrogen-fixing non-legume Parasponia.</title>
        <authorList>
            <person name="Van Velzen R."/>
            <person name="Holmer R."/>
            <person name="Bu F."/>
            <person name="Rutten L."/>
            <person name="Van Zeijl A."/>
            <person name="Liu W."/>
            <person name="Santuari L."/>
            <person name="Cao Q."/>
            <person name="Sharma T."/>
            <person name="Shen D."/>
            <person name="Roswanjaya Y."/>
            <person name="Wardhani T."/>
            <person name="Kalhor M.S."/>
            <person name="Jansen J."/>
            <person name="Van den Hoogen J."/>
            <person name="Gungor B."/>
            <person name="Hartog M."/>
            <person name="Hontelez J."/>
            <person name="Verver J."/>
            <person name="Yang W.-C."/>
            <person name="Schijlen E."/>
            <person name="Repin R."/>
            <person name="Schilthuizen M."/>
            <person name="Schranz E."/>
            <person name="Heidstra R."/>
            <person name="Miyata K."/>
            <person name="Fedorova E."/>
            <person name="Kohlen W."/>
            <person name="Bisseling T."/>
            <person name="Smit S."/>
            <person name="Geurts R."/>
        </authorList>
    </citation>
    <scope>NUCLEOTIDE SEQUENCE [LARGE SCALE GENOMIC DNA]</scope>
    <source>
        <strain evidence="2">cv. WU1-14</strain>
    </source>
</reference>
<dbReference type="EMBL" id="JXTB01000709">
    <property type="protein sequence ID" value="PON33715.1"/>
    <property type="molecule type" value="Genomic_DNA"/>
</dbReference>
<proteinExistence type="predicted"/>
<dbReference type="AlphaFoldDB" id="A0A2P5AB01"/>